<dbReference type="AlphaFoldDB" id="A0A6C0F208"/>
<organism evidence="1">
    <name type="scientific">viral metagenome</name>
    <dbReference type="NCBI Taxonomy" id="1070528"/>
    <lineage>
        <taxon>unclassified sequences</taxon>
        <taxon>metagenomes</taxon>
        <taxon>organismal metagenomes</taxon>
    </lineage>
</organism>
<protein>
    <submittedName>
        <fullName evidence="1">Uncharacterized protein</fullName>
    </submittedName>
</protein>
<evidence type="ECO:0000313" key="1">
    <source>
        <dbReference type="EMBL" id="QHT34931.1"/>
    </source>
</evidence>
<proteinExistence type="predicted"/>
<reference evidence="1" key="1">
    <citation type="journal article" date="2020" name="Nature">
        <title>Giant virus diversity and host interactions through global metagenomics.</title>
        <authorList>
            <person name="Schulz F."/>
            <person name="Roux S."/>
            <person name="Paez-Espino D."/>
            <person name="Jungbluth S."/>
            <person name="Walsh D.A."/>
            <person name="Denef V.J."/>
            <person name="McMahon K.D."/>
            <person name="Konstantinidis K.T."/>
            <person name="Eloe-Fadrosh E.A."/>
            <person name="Kyrpides N.C."/>
            <person name="Woyke T."/>
        </authorList>
    </citation>
    <scope>NUCLEOTIDE SEQUENCE</scope>
    <source>
        <strain evidence="1">GVMAG-M-3300009180-1</strain>
    </source>
</reference>
<accession>A0A6C0F208</accession>
<name>A0A6C0F208_9ZZZZ</name>
<dbReference type="EMBL" id="MN739011">
    <property type="protein sequence ID" value="QHT34931.1"/>
    <property type="molecule type" value="Genomic_DNA"/>
</dbReference>
<sequence>MAPTQPNQINTMLVTLTLAYVPSASIKKSVWAYPSEPEYTNFTLIPSNSDEMTEAMRHYDGTPDTMYEKIKEDFESYDGVKAEAEFTFEYVVRDGFYPIQNSWEPKPHAKLRVRSWRLKSGPAIDNAFYCRTHSCEYSFGCTLLRQLNNTLNRTLSLDKMLQERLRGRYIANVEGQSIIQRSNMLRRCPTIKGPENCGNPLIINQYNDIEEEVDYDRVYEYYYGMYGSKEYGKQERDDQDAVATFPE</sequence>